<feature type="non-terminal residue" evidence="2">
    <location>
        <position position="104"/>
    </location>
</feature>
<dbReference type="Gene3D" id="2.30.33.40">
    <property type="entry name" value="GroES chaperonin"/>
    <property type="match status" value="1"/>
</dbReference>
<dbReference type="Pfam" id="PF00166">
    <property type="entry name" value="Cpn10"/>
    <property type="match status" value="1"/>
</dbReference>
<dbReference type="InterPro" id="IPR037124">
    <property type="entry name" value="Chaperonin_GroES_sf"/>
</dbReference>
<dbReference type="GO" id="GO:0044183">
    <property type="term" value="F:protein folding chaperone"/>
    <property type="evidence" value="ECO:0007669"/>
    <property type="project" value="InterPro"/>
</dbReference>
<dbReference type="GO" id="GO:0005524">
    <property type="term" value="F:ATP binding"/>
    <property type="evidence" value="ECO:0007669"/>
    <property type="project" value="InterPro"/>
</dbReference>
<gene>
    <name evidence="2" type="ORF">LCGC14_2302060</name>
</gene>
<dbReference type="InterPro" id="IPR020818">
    <property type="entry name" value="Chaperonin_GroES"/>
</dbReference>
<keyword evidence="1" id="KW-0143">Chaperone</keyword>
<evidence type="ECO:0008006" key="3">
    <source>
        <dbReference type="Google" id="ProtNLM"/>
    </source>
</evidence>
<dbReference type="AlphaFoldDB" id="A0A0F9CN94"/>
<comment type="caution">
    <text evidence="2">The sequence shown here is derived from an EMBL/GenBank/DDBJ whole genome shotgun (WGS) entry which is preliminary data.</text>
</comment>
<accession>A0A0F9CN94</accession>
<dbReference type="EMBL" id="LAZR01032475">
    <property type="protein sequence ID" value="KKL50783.1"/>
    <property type="molecule type" value="Genomic_DNA"/>
</dbReference>
<organism evidence="2">
    <name type="scientific">marine sediment metagenome</name>
    <dbReference type="NCBI Taxonomy" id="412755"/>
    <lineage>
        <taxon>unclassified sequences</taxon>
        <taxon>metagenomes</taxon>
        <taxon>ecological metagenomes</taxon>
    </lineage>
</organism>
<sequence length="104" mass="11838">MSLVIEELDIEKFIVVGDRVLIKPRSPQEKTRTGLYLPPGVQEKEKIHQGYVVKVGPGYPIPAINEADEPWKDRSEEVKYVPLQPKSGDLAVYLQNSGFEIEFR</sequence>
<dbReference type="CDD" id="cd00320">
    <property type="entry name" value="cpn10"/>
    <property type="match status" value="1"/>
</dbReference>
<protein>
    <recommendedName>
        <fullName evidence="3">Co-chaperone GroES</fullName>
    </recommendedName>
</protein>
<evidence type="ECO:0000313" key="2">
    <source>
        <dbReference type="EMBL" id="KKL50783.1"/>
    </source>
</evidence>
<dbReference type="SUPFAM" id="SSF50129">
    <property type="entry name" value="GroES-like"/>
    <property type="match status" value="1"/>
</dbReference>
<name>A0A0F9CN94_9ZZZZ</name>
<proteinExistence type="predicted"/>
<reference evidence="2" key="1">
    <citation type="journal article" date="2015" name="Nature">
        <title>Complex archaea that bridge the gap between prokaryotes and eukaryotes.</title>
        <authorList>
            <person name="Spang A."/>
            <person name="Saw J.H."/>
            <person name="Jorgensen S.L."/>
            <person name="Zaremba-Niedzwiedzka K."/>
            <person name="Martijn J."/>
            <person name="Lind A.E."/>
            <person name="van Eijk R."/>
            <person name="Schleper C."/>
            <person name="Guy L."/>
            <person name="Ettema T.J."/>
        </authorList>
    </citation>
    <scope>NUCLEOTIDE SEQUENCE</scope>
</reference>
<dbReference type="InterPro" id="IPR011032">
    <property type="entry name" value="GroES-like_sf"/>
</dbReference>
<evidence type="ECO:0000256" key="1">
    <source>
        <dbReference type="ARBA" id="ARBA00023186"/>
    </source>
</evidence>